<evidence type="ECO:0000256" key="3">
    <source>
        <dbReference type="ARBA" id="ARBA00022679"/>
    </source>
</evidence>
<feature type="transmembrane region" description="Helical" evidence="9">
    <location>
        <begin position="376"/>
        <end position="406"/>
    </location>
</feature>
<proteinExistence type="predicted"/>
<dbReference type="EMBL" id="JAGKQM010000003">
    <property type="protein sequence ID" value="KAH0931260.1"/>
    <property type="molecule type" value="Genomic_DNA"/>
</dbReference>
<protein>
    <submittedName>
        <fullName evidence="10">Uncharacterized protein</fullName>
    </submittedName>
</protein>
<keyword evidence="4 9" id="KW-0812">Transmembrane</keyword>
<dbReference type="Pfam" id="PF03141">
    <property type="entry name" value="Methyltransf_29"/>
    <property type="match status" value="1"/>
</dbReference>
<sequence>IIFIKIGAFSSDPNRVLTSGSSKIGAFAGLDQHYARCYWEFSKARLRYKVGRIEQLETSDQAKARGANTIIPRKLVQVLTPSTASEGNLGPDPVHLLAIKEVKMELEKCSTVQKWPELWPKRLVSVKPQSVSADTKTSKKDTEKWSEIVSDVYLERLAVNWSSVRNVMDMNAGFGGTPKRETPLDTQNTINSNRSERYFKVLTRMHNDPFLQFDFNGENREESQRKNRCFGLSRKIYSDKAKVAAEVGCEMKKKKKRSRWLLCSKFRYKNREIKPAPIEETEITTSSVENETDKKKPVSLISCITTDRTNVLADDKAVNQETKETKPKELRDVTTDRSKPTETLASSREDTRPERISNTKPSRETTGSRVRKFDPVIGISVIILTLVIMLVWGRVFAILCTSAWCYSLPRLRNVAALVKRSASDGSARLNS</sequence>
<dbReference type="Gene3D" id="3.40.1170.10">
    <property type="entry name" value="DNA repair protein MutS, domain I"/>
    <property type="match status" value="1"/>
</dbReference>
<evidence type="ECO:0000256" key="7">
    <source>
        <dbReference type="ARBA" id="ARBA00023180"/>
    </source>
</evidence>
<evidence type="ECO:0000256" key="5">
    <source>
        <dbReference type="ARBA" id="ARBA00022989"/>
    </source>
</evidence>
<comment type="caution">
    <text evidence="10">The sequence shown here is derived from an EMBL/GenBank/DDBJ whole genome shotgun (WGS) entry which is preliminary data.</text>
</comment>
<dbReference type="PANTHER" id="PTHR34379:SF9">
    <property type="entry name" value="TRANSMEMBRANE PROTEIN"/>
    <property type="match status" value="1"/>
</dbReference>
<dbReference type="PANTHER" id="PTHR34379">
    <property type="entry name" value="OS07G0553800 PROTEIN"/>
    <property type="match status" value="1"/>
</dbReference>
<keyword evidence="6 9" id="KW-0472">Membrane</keyword>
<evidence type="ECO:0000256" key="8">
    <source>
        <dbReference type="SAM" id="MobiDB-lite"/>
    </source>
</evidence>
<keyword evidence="7" id="KW-0325">Glycoprotein</keyword>
<accession>A0ABQ8DPG3</accession>
<dbReference type="InterPro" id="IPR004159">
    <property type="entry name" value="Put_SAM_MeTrfase"/>
</dbReference>
<evidence type="ECO:0000313" key="11">
    <source>
        <dbReference type="Proteomes" id="UP000824890"/>
    </source>
</evidence>
<comment type="subcellular location">
    <subcellularLocation>
        <location evidence="1">Membrane</location>
    </subcellularLocation>
</comment>
<reference evidence="10 11" key="1">
    <citation type="submission" date="2021-05" db="EMBL/GenBank/DDBJ databases">
        <title>Genome Assembly of Synthetic Allotetraploid Brassica napus Reveals Homoeologous Exchanges between Subgenomes.</title>
        <authorList>
            <person name="Davis J.T."/>
        </authorList>
    </citation>
    <scope>NUCLEOTIDE SEQUENCE [LARGE SCALE GENOMIC DNA]</scope>
    <source>
        <strain evidence="11">cv. Da-Ae</strain>
        <tissue evidence="10">Seedling</tissue>
    </source>
</reference>
<feature type="compositionally biased region" description="Basic and acidic residues" evidence="8">
    <location>
        <begin position="347"/>
        <end position="363"/>
    </location>
</feature>
<keyword evidence="2" id="KW-0489">Methyltransferase</keyword>
<evidence type="ECO:0000313" key="10">
    <source>
        <dbReference type="EMBL" id="KAH0931260.1"/>
    </source>
</evidence>
<feature type="region of interest" description="Disordered" evidence="8">
    <location>
        <begin position="315"/>
        <end position="368"/>
    </location>
</feature>
<dbReference type="InterPro" id="IPR040411">
    <property type="entry name" value="At5g23160-like"/>
</dbReference>
<evidence type="ECO:0000256" key="1">
    <source>
        <dbReference type="ARBA" id="ARBA00004370"/>
    </source>
</evidence>
<evidence type="ECO:0000256" key="2">
    <source>
        <dbReference type="ARBA" id="ARBA00022603"/>
    </source>
</evidence>
<feature type="non-terminal residue" evidence="10">
    <location>
        <position position="1"/>
    </location>
</feature>
<name>A0ABQ8DPG3_BRANA</name>
<gene>
    <name evidence="10" type="ORF">HID58_008377</name>
</gene>
<keyword evidence="11" id="KW-1185">Reference proteome</keyword>
<dbReference type="InterPro" id="IPR016151">
    <property type="entry name" value="DNA_mismatch_repair_MutS_N"/>
</dbReference>
<evidence type="ECO:0000256" key="4">
    <source>
        <dbReference type="ARBA" id="ARBA00022692"/>
    </source>
</evidence>
<keyword evidence="3" id="KW-0808">Transferase</keyword>
<dbReference type="Proteomes" id="UP000824890">
    <property type="component" value="Unassembled WGS sequence"/>
</dbReference>
<keyword evidence="5 9" id="KW-1133">Transmembrane helix</keyword>
<evidence type="ECO:0000256" key="6">
    <source>
        <dbReference type="ARBA" id="ARBA00023136"/>
    </source>
</evidence>
<feature type="compositionally biased region" description="Basic and acidic residues" evidence="8">
    <location>
        <begin position="315"/>
        <end position="340"/>
    </location>
</feature>
<organism evidence="10 11">
    <name type="scientific">Brassica napus</name>
    <name type="common">Rape</name>
    <dbReference type="NCBI Taxonomy" id="3708"/>
    <lineage>
        <taxon>Eukaryota</taxon>
        <taxon>Viridiplantae</taxon>
        <taxon>Streptophyta</taxon>
        <taxon>Embryophyta</taxon>
        <taxon>Tracheophyta</taxon>
        <taxon>Spermatophyta</taxon>
        <taxon>Magnoliopsida</taxon>
        <taxon>eudicotyledons</taxon>
        <taxon>Gunneridae</taxon>
        <taxon>Pentapetalae</taxon>
        <taxon>rosids</taxon>
        <taxon>malvids</taxon>
        <taxon>Brassicales</taxon>
        <taxon>Brassicaceae</taxon>
        <taxon>Brassiceae</taxon>
        <taxon>Brassica</taxon>
    </lineage>
</organism>
<evidence type="ECO:0000256" key="9">
    <source>
        <dbReference type="SAM" id="Phobius"/>
    </source>
</evidence>